<evidence type="ECO:0000256" key="9">
    <source>
        <dbReference type="ARBA" id="ARBA00023012"/>
    </source>
</evidence>
<evidence type="ECO:0000256" key="6">
    <source>
        <dbReference type="ARBA" id="ARBA00022692"/>
    </source>
</evidence>
<dbReference type="InterPro" id="IPR050351">
    <property type="entry name" value="BphY/WalK/GraS-like"/>
</dbReference>
<evidence type="ECO:0000259" key="13">
    <source>
        <dbReference type="PROSITE" id="PS50839"/>
    </source>
</evidence>
<dbReference type="SUPFAM" id="SSF47384">
    <property type="entry name" value="Homodimeric domain of signal transducing histidine kinase"/>
    <property type="match status" value="1"/>
</dbReference>
<keyword evidence="6 11" id="KW-0812">Transmembrane</keyword>
<dbReference type="CDD" id="cd00082">
    <property type="entry name" value="HisKA"/>
    <property type="match status" value="1"/>
</dbReference>
<evidence type="ECO:0000256" key="1">
    <source>
        <dbReference type="ARBA" id="ARBA00000085"/>
    </source>
</evidence>
<accession>A0A2H0TQ24</accession>
<dbReference type="GO" id="GO:0004721">
    <property type="term" value="F:phosphoprotein phosphatase activity"/>
    <property type="evidence" value="ECO:0007669"/>
    <property type="project" value="TreeGrafter"/>
</dbReference>
<comment type="catalytic activity">
    <reaction evidence="1">
        <text>ATP + protein L-histidine = ADP + protein N-phospho-L-histidine.</text>
        <dbReference type="EC" id="2.7.13.3"/>
    </reaction>
</comment>
<proteinExistence type="predicted"/>
<dbReference type="PROSITE" id="PS50109">
    <property type="entry name" value="HIS_KIN"/>
    <property type="match status" value="1"/>
</dbReference>
<name>A0A2H0TQ24_9BACT</name>
<evidence type="ECO:0000256" key="10">
    <source>
        <dbReference type="ARBA" id="ARBA00023136"/>
    </source>
</evidence>
<dbReference type="InterPro" id="IPR042240">
    <property type="entry name" value="CHASE_sf"/>
</dbReference>
<feature type="transmembrane region" description="Helical" evidence="11">
    <location>
        <begin position="12"/>
        <end position="31"/>
    </location>
</feature>
<evidence type="ECO:0000256" key="4">
    <source>
        <dbReference type="ARBA" id="ARBA00022553"/>
    </source>
</evidence>
<dbReference type="InterPro" id="IPR005467">
    <property type="entry name" value="His_kinase_dom"/>
</dbReference>
<dbReference type="PROSITE" id="PS50839">
    <property type="entry name" value="CHASE"/>
    <property type="match status" value="1"/>
</dbReference>
<dbReference type="GO" id="GO:0005886">
    <property type="term" value="C:plasma membrane"/>
    <property type="evidence" value="ECO:0007669"/>
    <property type="project" value="TreeGrafter"/>
</dbReference>
<gene>
    <name evidence="14" type="ORF">COU35_03535</name>
</gene>
<dbReference type="CDD" id="cd00075">
    <property type="entry name" value="HATPase"/>
    <property type="match status" value="1"/>
</dbReference>
<dbReference type="Gene3D" id="1.10.287.130">
    <property type="match status" value="1"/>
</dbReference>
<dbReference type="InterPro" id="IPR036097">
    <property type="entry name" value="HisK_dim/P_sf"/>
</dbReference>
<dbReference type="Pfam" id="PF02518">
    <property type="entry name" value="HATPase_c"/>
    <property type="match status" value="1"/>
</dbReference>
<dbReference type="InterPro" id="IPR003594">
    <property type="entry name" value="HATPase_dom"/>
</dbReference>
<dbReference type="PANTHER" id="PTHR45453">
    <property type="entry name" value="PHOSPHATE REGULON SENSOR PROTEIN PHOR"/>
    <property type="match status" value="1"/>
</dbReference>
<dbReference type="GO" id="GO:0016036">
    <property type="term" value="P:cellular response to phosphate starvation"/>
    <property type="evidence" value="ECO:0007669"/>
    <property type="project" value="TreeGrafter"/>
</dbReference>
<feature type="domain" description="CHASE" evidence="13">
    <location>
        <begin position="77"/>
        <end position="243"/>
    </location>
</feature>
<comment type="subcellular location">
    <subcellularLocation>
        <location evidence="2">Membrane</location>
    </subcellularLocation>
</comment>
<dbReference type="PANTHER" id="PTHR45453:SF1">
    <property type="entry name" value="PHOSPHATE REGULON SENSOR PROTEIN PHOR"/>
    <property type="match status" value="1"/>
</dbReference>
<keyword evidence="8 11" id="KW-1133">Transmembrane helix</keyword>
<organism evidence="14 15">
    <name type="scientific">Candidatus Magasanikbacteria bacterium CG10_big_fil_rev_8_21_14_0_10_47_10</name>
    <dbReference type="NCBI Taxonomy" id="1974652"/>
    <lineage>
        <taxon>Bacteria</taxon>
        <taxon>Candidatus Magasanikiibacteriota</taxon>
    </lineage>
</organism>
<keyword evidence="10 11" id="KW-0472">Membrane</keyword>
<sequence length="572" mass="63902">MKIFHTKRNRFTLSMVGAAILIATILAYVLISQSIKRIYTSADAHLQTEADAFLSLSSEHFLGAVAALRSARGFFYSSEVVTRSEFYNYVEVSKFLNEYSGFQTFSYAPLVLGKDKDAFLKKISTDTSIRPDGYPAYSIQPEGMRETYLPIQYIYPEEEVDFLLGLDSLGDAIRTENSYRARDVGDISVSSLLNLGEGGDGVLVVIPLYQNKDIPETVEERQHFFSGTLTTVIDIDTFFSHILPQTMIGNKNITISIAGRGGDVGSIQVAEKSNNIFSKLYAKREVTEELSLTEQTNYDFTFDAEVNELLSFDELFEPFLLAIIFFLAAVFMSIVILFSQKARTIEDVKKRYAFISTLSHQLRTPLTNLRWQIESRIVPKGEEESQRIMMQGVLILNSIIDRMLLYIGMTAKKEDTPTETLLSFDVLYKKILNALSKSQDVARVVRIGKKTIPNKLLVDEQKIVSAILYVIENALIYSPKDKAVNVEAVLGKTTLSILVTDKGYGIPAKEQEKVFSEFFRASNASLGINMGSGVSLAIAKRIIEEHGGSIQFSSKENEGSIFEITLPLRSAG</sequence>
<evidence type="ECO:0000313" key="14">
    <source>
        <dbReference type="EMBL" id="PIR74234.1"/>
    </source>
</evidence>
<protein>
    <recommendedName>
        <fullName evidence="3">histidine kinase</fullName>
        <ecNumber evidence="3">2.7.13.3</ecNumber>
    </recommendedName>
</protein>
<evidence type="ECO:0000256" key="3">
    <source>
        <dbReference type="ARBA" id="ARBA00012438"/>
    </source>
</evidence>
<dbReference type="Gene3D" id="3.30.565.10">
    <property type="entry name" value="Histidine kinase-like ATPase, C-terminal domain"/>
    <property type="match status" value="1"/>
</dbReference>
<dbReference type="SMART" id="SM01079">
    <property type="entry name" value="CHASE"/>
    <property type="match status" value="1"/>
</dbReference>
<dbReference type="InterPro" id="IPR036890">
    <property type="entry name" value="HATPase_C_sf"/>
</dbReference>
<evidence type="ECO:0000256" key="2">
    <source>
        <dbReference type="ARBA" id="ARBA00004370"/>
    </source>
</evidence>
<dbReference type="InterPro" id="IPR006189">
    <property type="entry name" value="CHASE_dom"/>
</dbReference>
<dbReference type="Gene3D" id="3.30.450.350">
    <property type="entry name" value="CHASE domain"/>
    <property type="match status" value="1"/>
</dbReference>
<dbReference type="Pfam" id="PF03924">
    <property type="entry name" value="CHASE"/>
    <property type="match status" value="1"/>
</dbReference>
<dbReference type="EMBL" id="PFCB01000025">
    <property type="protein sequence ID" value="PIR74234.1"/>
    <property type="molecule type" value="Genomic_DNA"/>
</dbReference>
<feature type="transmembrane region" description="Helical" evidence="11">
    <location>
        <begin position="319"/>
        <end position="339"/>
    </location>
</feature>
<evidence type="ECO:0000256" key="7">
    <source>
        <dbReference type="ARBA" id="ARBA00022777"/>
    </source>
</evidence>
<reference evidence="15" key="1">
    <citation type="submission" date="2017-09" db="EMBL/GenBank/DDBJ databases">
        <title>Depth-based differentiation of microbial function through sediment-hosted aquifers and enrichment of novel symbionts in the deep terrestrial subsurface.</title>
        <authorList>
            <person name="Probst A.J."/>
            <person name="Ladd B."/>
            <person name="Jarett J.K."/>
            <person name="Geller-Mcgrath D.E."/>
            <person name="Sieber C.M.K."/>
            <person name="Emerson J.B."/>
            <person name="Anantharaman K."/>
            <person name="Thomas B.C."/>
            <person name="Malmstrom R."/>
            <person name="Stieglmeier M."/>
            <person name="Klingl A."/>
            <person name="Woyke T."/>
            <person name="Ryan C.M."/>
            <person name="Banfield J.F."/>
        </authorList>
    </citation>
    <scope>NUCLEOTIDE SEQUENCE [LARGE SCALE GENOMIC DNA]</scope>
</reference>
<feature type="domain" description="Histidine kinase" evidence="12">
    <location>
        <begin position="357"/>
        <end position="570"/>
    </location>
</feature>
<keyword evidence="4" id="KW-0597">Phosphoprotein</keyword>
<evidence type="ECO:0000256" key="8">
    <source>
        <dbReference type="ARBA" id="ARBA00022989"/>
    </source>
</evidence>
<dbReference type="GO" id="GO:0000155">
    <property type="term" value="F:phosphorelay sensor kinase activity"/>
    <property type="evidence" value="ECO:0007669"/>
    <property type="project" value="InterPro"/>
</dbReference>
<dbReference type="AlphaFoldDB" id="A0A2H0TQ24"/>
<evidence type="ECO:0000256" key="5">
    <source>
        <dbReference type="ARBA" id="ARBA00022679"/>
    </source>
</evidence>
<evidence type="ECO:0000259" key="12">
    <source>
        <dbReference type="PROSITE" id="PS50109"/>
    </source>
</evidence>
<evidence type="ECO:0000256" key="11">
    <source>
        <dbReference type="SAM" id="Phobius"/>
    </source>
</evidence>
<dbReference type="SMART" id="SM00387">
    <property type="entry name" value="HATPase_c"/>
    <property type="match status" value="1"/>
</dbReference>
<dbReference type="EC" id="2.7.13.3" evidence="3"/>
<dbReference type="PRINTS" id="PR00344">
    <property type="entry name" value="BCTRLSENSOR"/>
</dbReference>
<keyword evidence="7" id="KW-0418">Kinase</keyword>
<comment type="caution">
    <text evidence="14">The sequence shown here is derived from an EMBL/GenBank/DDBJ whole genome shotgun (WGS) entry which is preliminary data.</text>
</comment>
<dbReference type="InterPro" id="IPR003661">
    <property type="entry name" value="HisK_dim/P_dom"/>
</dbReference>
<keyword evidence="9" id="KW-0902">Two-component regulatory system</keyword>
<dbReference type="SUPFAM" id="SSF55874">
    <property type="entry name" value="ATPase domain of HSP90 chaperone/DNA topoisomerase II/histidine kinase"/>
    <property type="match status" value="1"/>
</dbReference>
<dbReference type="Proteomes" id="UP000230154">
    <property type="component" value="Unassembled WGS sequence"/>
</dbReference>
<evidence type="ECO:0000313" key="15">
    <source>
        <dbReference type="Proteomes" id="UP000230154"/>
    </source>
</evidence>
<keyword evidence="5" id="KW-0808">Transferase</keyword>
<dbReference type="InterPro" id="IPR004358">
    <property type="entry name" value="Sig_transdc_His_kin-like_C"/>
</dbReference>